<feature type="chain" id="PRO_5012165422" description="Outer membrane protein beta-barrel domain-containing protein" evidence="1">
    <location>
        <begin position="27"/>
        <end position="275"/>
    </location>
</feature>
<dbReference type="EMBL" id="FUZV01000001">
    <property type="protein sequence ID" value="SKC43287.1"/>
    <property type="molecule type" value="Genomic_DNA"/>
</dbReference>
<accession>A0A1T5IVR7</accession>
<sequence length="275" mass="30963">MSSASRFVLTLSGLALSAGMALPAHAVEPLDVFNVRVAGYLNRFDTDVRADGDTARGNEINLDRDLGLDDNKAIAYIGASWRPFDHHEFGFGYYRNDLDNTRQLQRQFEFNDTLYEANAVVRAEYDFKAYELNYVWWAASHENWALGPRLGLVWYSINLGLSVQVDSGGNQVSNSRSNEVSADLPAPTIGGSWRWTPADQWRVSADVGYFSANVESVDADVTFGRAGVEWYPWERFGFSLDYTISHIDAQAEKNNFRGNFDFQDAGVRFGVAYRF</sequence>
<dbReference type="RefSeq" id="WP_079722706.1">
    <property type="nucleotide sequence ID" value="NZ_BMCL01000003.1"/>
</dbReference>
<dbReference type="AlphaFoldDB" id="A0A1T5IVR7"/>
<dbReference type="OrthoDB" id="8716343at2"/>
<keyword evidence="3" id="KW-1185">Reference proteome</keyword>
<reference evidence="2 3" key="1">
    <citation type="submission" date="2017-02" db="EMBL/GenBank/DDBJ databases">
        <authorList>
            <person name="Peterson S.W."/>
        </authorList>
    </citation>
    <scope>NUCLEOTIDE SEQUENCE [LARGE SCALE GENOMIC DNA]</scope>
    <source>
        <strain evidence="2 3">P15</strain>
    </source>
</reference>
<organism evidence="2 3">
    <name type="scientific">Pseudoxanthomonas indica</name>
    <dbReference type="NCBI Taxonomy" id="428993"/>
    <lineage>
        <taxon>Bacteria</taxon>
        <taxon>Pseudomonadati</taxon>
        <taxon>Pseudomonadota</taxon>
        <taxon>Gammaproteobacteria</taxon>
        <taxon>Lysobacterales</taxon>
        <taxon>Lysobacteraceae</taxon>
        <taxon>Pseudoxanthomonas</taxon>
    </lineage>
</organism>
<gene>
    <name evidence="2" type="ORF">SAMN06296058_0287</name>
</gene>
<evidence type="ECO:0000313" key="2">
    <source>
        <dbReference type="EMBL" id="SKC43287.1"/>
    </source>
</evidence>
<dbReference type="STRING" id="428993.SAMN06296058_0287"/>
<evidence type="ECO:0000256" key="1">
    <source>
        <dbReference type="SAM" id="SignalP"/>
    </source>
</evidence>
<name>A0A1T5IVR7_9GAMM</name>
<feature type="signal peptide" evidence="1">
    <location>
        <begin position="1"/>
        <end position="26"/>
    </location>
</feature>
<keyword evidence="1" id="KW-0732">Signal</keyword>
<evidence type="ECO:0000313" key="3">
    <source>
        <dbReference type="Proteomes" id="UP000190341"/>
    </source>
</evidence>
<protein>
    <recommendedName>
        <fullName evidence="4">Outer membrane protein beta-barrel domain-containing protein</fullName>
    </recommendedName>
</protein>
<proteinExistence type="predicted"/>
<dbReference type="Proteomes" id="UP000190341">
    <property type="component" value="Unassembled WGS sequence"/>
</dbReference>
<dbReference type="SUPFAM" id="SSF56925">
    <property type="entry name" value="OMPA-like"/>
    <property type="match status" value="1"/>
</dbReference>
<dbReference type="InterPro" id="IPR011250">
    <property type="entry name" value="OMP/PagP_B-barrel"/>
</dbReference>
<evidence type="ECO:0008006" key="4">
    <source>
        <dbReference type="Google" id="ProtNLM"/>
    </source>
</evidence>